<dbReference type="PANTHER" id="PTHR46601:SF1">
    <property type="entry name" value="ADF-H DOMAIN-CONTAINING PROTEIN"/>
    <property type="match status" value="1"/>
</dbReference>
<keyword evidence="3" id="KW-1185">Reference proteome</keyword>
<organism evidence="2 3">
    <name type="scientific">Holothuria leucospilota</name>
    <name type="common">Black long sea cucumber</name>
    <name type="synonym">Mertensiothuria leucospilota</name>
    <dbReference type="NCBI Taxonomy" id="206669"/>
    <lineage>
        <taxon>Eukaryota</taxon>
        <taxon>Metazoa</taxon>
        <taxon>Echinodermata</taxon>
        <taxon>Eleutherozoa</taxon>
        <taxon>Echinozoa</taxon>
        <taxon>Holothuroidea</taxon>
        <taxon>Aspidochirotacea</taxon>
        <taxon>Aspidochirotida</taxon>
        <taxon>Holothuriidae</taxon>
        <taxon>Holothuria</taxon>
    </lineage>
</organism>
<dbReference type="AlphaFoldDB" id="A0A9Q1BX05"/>
<dbReference type="Proteomes" id="UP001152320">
    <property type="component" value="Chromosome 10"/>
</dbReference>
<evidence type="ECO:0000313" key="2">
    <source>
        <dbReference type="EMBL" id="KAJ8034129.1"/>
    </source>
</evidence>
<proteinExistence type="predicted"/>
<feature type="compositionally biased region" description="Basic and acidic residues" evidence="1">
    <location>
        <begin position="129"/>
        <end position="147"/>
    </location>
</feature>
<comment type="caution">
    <text evidence="2">The sequence shown here is derived from an EMBL/GenBank/DDBJ whole genome shotgun (WGS) entry which is preliminary data.</text>
</comment>
<accession>A0A9Q1BX05</accession>
<gene>
    <name evidence="2" type="ORF">HOLleu_20846</name>
</gene>
<protein>
    <submittedName>
        <fullName evidence="2">Uncharacterized protein</fullName>
    </submittedName>
</protein>
<reference evidence="2" key="1">
    <citation type="submission" date="2021-10" db="EMBL/GenBank/DDBJ databases">
        <title>Tropical sea cucumber genome reveals ecological adaptation and Cuvierian tubules defense mechanism.</title>
        <authorList>
            <person name="Chen T."/>
        </authorList>
    </citation>
    <scope>NUCLEOTIDE SEQUENCE</scope>
    <source>
        <strain evidence="2">Nanhai2018</strain>
        <tissue evidence="2">Muscle</tissue>
    </source>
</reference>
<evidence type="ECO:0000256" key="1">
    <source>
        <dbReference type="SAM" id="MobiDB-lite"/>
    </source>
</evidence>
<feature type="region of interest" description="Disordered" evidence="1">
    <location>
        <begin position="15"/>
        <end position="162"/>
    </location>
</feature>
<dbReference type="PANTHER" id="PTHR46601">
    <property type="entry name" value="ULP_PROTEASE DOMAIN-CONTAINING PROTEIN"/>
    <property type="match status" value="1"/>
</dbReference>
<feature type="compositionally biased region" description="Basic residues" evidence="1">
    <location>
        <begin position="80"/>
        <end position="90"/>
    </location>
</feature>
<name>A0A9Q1BX05_HOLLE</name>
<evidence type="ECO:0000313" key="3">
    <source>
        <dbReference type="Proteomes" id="UP001152320"/>
    </source>
</evidence>
<sequence>MAPVPLNLRIRLRSRPVEESLEDPTEIPTKAKGKHWREKLKNDPVKFRKYKKHEASMARLRRQSWTDAKRSAAREASRVRMAKHRQRKKEKAAQQKTGCSSCAVSQKKDKPKRTGSKSSQQRASWRNAKQKERASWSDEKRQEVNAKRRERRRKEKEKVLQIKQQKIEEEKKRLAKLAEKSAEEENLARLQREEAKPNRVGVVSDGEWKGVIESASPNKKKALSKVGVILGSSPEHEVLNSLKEQLSSSAKKRDSKTRFRRHLLASSLNVLRKYRKQRWVKRNFRVTSKLLQPKKTGPTKRAIHAETKQLVIAFYEANATQLADKKAISKKTLQKTAVLQKPVVALYKAFIEAHPGVKIGVSSFFNLRPQHIKPFGSHKMRGCLCEYCANVTHKVQAVNKLCQQYKMLGCKVKDGYLASKLTLCQTPNRFPDIKCVQRHCSNCGVAGLKHHLQPLVDAVGEAPVSWKKWKSPKSTMISKSGIQKTTTKVREVTEEGDIMSLVNELIEEVTPYSEHLFTWWWQHDQYSKVVKSPKSGEVIMVLDFAENYACLQQDEVQSGH</sequence>
<feature type="compositionally biased region" description="Basic and acidic residues" evidence="1">
    <location>
        <begin position="67"/>
        <end position="78"/>
    </location>
</feature>
<dbReference type="EMBL" id="JAIZAY010000010">
    <property type="protein sequence ID" value="KAJ8034129.1"/>
    <property type="molecule type" value="Genomic_DNA"/>
</dbReference>